<keyword evidence="3" id="KW-1185">Reference proteome</keyword>
<accession>A0A9N7YGX3</accession>
<evidence type="ECO:0000313" key="3">
    <source>
        <dbReference type="Proteomes" id="UP001153269"/>
    </source>
</evidence>
<protein>
    <submittedName>
        <fullName evidence="2">Uncharacterized protein</fullName>
    </submittedName>
</protein>
<feature type="region of interest" description="Disordered" evidence="1">
    <location>
        <begin position="78"/>
        <end position="97"/>
    </location>
</feature>
<organism evidence="2 3">
    <name type="scientific">Pleuronectes platessa</name>
    <name type="common">European plaice</name>
    <dbReference type="NCBI Taxonomy" id="8262"/>
    <lineage>
        <taxon>Eukaryota</taxon>
        <taxon>Metazoa</taxon>
        <taxon>Chordata</taxon>
        <taxon>Craniata</taxon>
        <taxon>Vertebrata</taxon>
        <taxon>Euteleostomi</taxon>
        <taxon>Actinopterygii</taxon>
        <taxon>Neopterygii</taxon>
        <taxon>Teleostei</taxon>
        <taxon>Neoteleostei</taxon>
        <taxon>Acanthomorphata</taxon>
        <taxon>Carangaria</taxon>
        <taxon>Pleuronectiformes</taxon>
        <taxon>Pleuronectoidei</taxon>
        <taxon>Pleuronectidae</taxon>
        <taxon>Pleuronectes</taxon>
    </lineage>
</organism>
<gene>
    <name evidence="2" type="ORF">PLEPLA_LOCUS13183</name>
</gene>
<proteinExistence type="predicted"/>
<evidence type="ECO:0000313" key="2">
    <source>
        <dbReference type="EMBL" id="CAB1425253.1"/>
    </source>
</evidence>
<feature type="region of interest" description="Disordered" evidence="1">
    <location>
        <begin position="1"/>
        <end position="28"/>
    </location>
</feature>
<name>A0A9N7YGX3_PLEPL</name>
<dbReference type="EMBL" id="CADEAL010000788">
    <property type="protein sequence ID" value="CAB1425253.1"/>
    <property type="molecule type" value="Genomic_DNA"/>
</dbReference>
<reference evidence="2" key="1">
    <citation type="submission" date="2020-03" db="EMBL/GenBank/DDBJ databases">
        <authorList>
            <person name="Weist P."/>
        </authorList>
    </citation>
    <scope>NUCLEOTIDE SEQUENCE</scope>
</reference>
<evidence type="ECO:0000256" key="1">
    <source>
        <dbReference type="SAM" id="MobiDB-lite"/>
    </source>
</evidence>
<dbReference type="Proteomes" id="UP001153269">
    <property type="component" value="Unassembled WGS sequence"/>
</dbReference>
<sequence>MRLVRDTTRQQSQVFAGEPRLSTEAEDRGPVRVESERVTEAVFFRLESGGGGVCPVPDGQYNVKLSTKDDVLQVLQEPGRASDMTWKPAKDCGNDPEESRSLLLEHLAVRGGSCRTPRSRGQARSFLSPSPGATPPFVPGTAALLGFPAPIPSSVREHPNYTGSTGWS</sequence>
<dbReference type="AlphaFoldDB" id="A0A9N7YGX3"/>
<feature type="region of interest" description="Disordered" evidence="1">
    <location>
        <begin position="112"/>
        <end position="168"/>
    </location>
</feature>
<feature type="compositionally biased region" description="Basic and acidic residues" evidence="1">
    <location>
        <begin position="88"/>
        <end position="97"/>
    </location>
</feature>
<comment type="caution">
    <text evidence="2">The sequence shown here is derived from an EMBL/GenBank/DDBJ whole genome shotgun (WGS) entry which is preliminary data.</text>
</comment>